<dbReference type="InterPro" id="IPR006657">
    <property type="entry name" value="MoPterin_dinucl-bd_dom"/>
</dbReference>
<evidence type="ECO:0000259" key="9">
    <source>
        <dbReference type="PROSITE" id="PS51669"/>
    </source>
</evidence>
<evidence type="ECO:0000256" key="1">
    <source>
        <dbReference type="ARBA" id="ARBA00001942"/>
    </source>
</evidence>
<dbReference type="Gene3D" id="3.40.228.10">
    <property type="entry name" value="Dimethylsulfoxide Reductase, domain 2"/>
    <property type="match status" value="1"/>
</dbReference>
<dbReference type="InterPro" id="IPR006655">
    <property type="entry name" value="Mopterin_OxRdtase_prok_CS"/>
</dbReference>
<dbReference type="InterPro" id="IPR006963">
    <property type="entry name" value="Mopterin_OxRdtase_4Fe-4S_dom"/>
</dbReference>
<dbReference type="PROSITE" id="PS51669">
    <property type="entry name" value="4FE4S_MOW_BIS_MGD"/>
    <property type="match status" value="1"/>
</dbReference>
<dbReference type="Pfam" id="PF00384">
    <property type="entry name" value="Molybdopterin"/>
    <property type="match status" value="1"/>
</dbReference>
<evidence type="ECO:0000256" key="2">
    <source>
        <dbReference type="ARBA" id="ARBA00010312"/>
    </source>
</evidence>
<dbReference type="Pfam" id="PF04879">
    <property type="entry name" value="Molybdop_Fe4S4"/>
    <property type="match status" value="1"/>
</dbReference>
<sequence>MNSLLDRALKYRTSRRGFLGLTAAGVATAALVGEQLVPAWPERRQASAETEGKWVTAACWHNCGGRCLNKALVKDGMVIRQKTDDTHPDSPDYPQQRACARGRSQRQQVLGADRLKYPMKRKHWEPGGGNKELRGRDEWVRISWDEALDIVASEIKRIKEKYGNESIMAFGSEIGRTLSLYGGYVSVWGSTSYGTWLETGPRIGLSSGNHVNDRMDMRKTQLLILWGANPAWSSAGLPTYNYLQVKKAGARVITIDPLFNETARVLADEWIPIRPGTDHALALGLAHTLLVEDDPETNPLIDWDFLHRCTVGFDKDHMPPGADPKENFKDYLLGTYDGQPKDAEWASEICGVKADRIRQLAREIGGTERVSLLVSWAPARGNNLDSWPQALMALGAMSGHMGRPGSMTGVCTHSGASNNGPSLVRAGGNGLPNIANPVKLRLNHNEHWTAVLEGKYMAGKGPGVTEPVNIQMIYHAGSSALNQKPGLVRGVAAHRKVEFVVAHHYALNTSAKYADVVLPITTEWERAGTLLSGNREILIWAQHVIDPLFEAKSDMWIAVELAKRLGLNAEEVCPISEEQQLFNRLAGAQVLKEDGKTWEKLLTITAEDIAEMGVEGEPQTGRITLAEFREKGIYQVPRRPGDNYEYVHLAEFRQDPEKHPLNTTSGKLEIYCQAIADHVRNCGWSEISPIPKYNRPTEGYEDTFADWEKKIKGDYPLQLYTIHYPRRSHSVFDNVPWLREAFPQEFIMNPVDAEARGIKDGDIVKISSRHGTVIRPVYLTERIMPGVVTLGEGAWADIDDETGIDKAGATNTLNGAIPTGQGHAGWNTCNVQVERYDGPLPPDHTWPQRVIF</sequence>
<gene>
    <name evidence="10" type="ORF">J2Z79_002875</name>
</gene>
<keyword evidence="6 10" id="KW-0560">Oxidoreductase</keyword>
<dbReference type="SUPFAM" id="SSF53706">
    <property type="entry name" value="Formate dehydrogenase/DMSO reductase, domains 1-3"/>
    <property type="match status" value="1"/>
</dbReference>
<accession>A0ABS4JV82</accession>
<dbReference type="EMBL" id="JAGGLG010000028">
    <property type="protein sequence ID" value="MBP2019436.1"/>
    <property type="molecule type" value="Genomic_DNA"/>
</dbReference>
<dbReference type="Gene3D" id="2.40.40.20">
    <property type="match status" value="1"/>
</dbReference>
<dbReference type="GO" id="GO:0016491">
    <property type="term" value="F:oxidoreductase activity"/>
    <property type="evidence" value="ECO:0007669"/>
    <property type="project" value="UniProtKB-KW"/>
</dbReference>
<comment type="caution">
    <text evidence="10">The sequence shown here is derived from an EMBL/GenBank/DDBJ whole genome shotgun (WGS) entry which is preliminary data.</text>
</comment>
<dbReference type="InterPro" id="IPR019546">
    <property type="entry name" value="TAT_signal_bac_arc"/>
</dbReference>
<name>A0ABS4JV82_9FIRM</name>
<evidence type="ECO:0000256" key="4">
    <source>
        <dbReference type="ARBA" id="ARBA00022723"/>
    </source>
</evidence>
<keyword evidence="5" id="KW-0732">Signal</keyword>
<keyword evidence="11" id="KW-1185">Reference proteome</keyword>
<evidence type="ECO:0000313" key="10">
    <source>
        <dbReference type="EMBL" id="MBP2019436.1"/>
    </source>
</evidence>
<evidence type="ECO:0000256" key="7">
    <source>
        <dbReference type="ARBA" id="ARBA00023004"/>
    </source>
</evidence>
<dbReference type="InterPro" id="IPR006311">
    <property type="entry name" value="TAT_signal"/>
</dbReference>
<evidence type="ECO:0000256" key="3">
    <source>
        <dbReference type="ARBA" id="ARBA00022505"/>
    </source>
</evidence>
<organism evidence="10 11">
    <name type="scientific">Symbiobacterium terraclitae</name>
    <dbReference type="NCBI Taxonomy" id="557451"/>
    <lineage>
        <taxon>Bacteria</taxon>
        <taxon>Bacillati</taxon>
        <taxon>Bacillota</taxon>
        <taxon>Clostridia</taxon>
        <taxon>Eubacteriales</taxon>
        <taxon>Symbiobacteriaceae</taxon>
        <taxon>Symbiobacterium</taxon>
    </lineage>
</organism>
<evidence type="ECO:0000256" key="6">
    <source>
        <dbReference type="ARBA" id="ARBA00023002"/>
    </source>
</evidence>
<dbReference type="PROSITE" id="PS00932">
    <property type="entry name" value="MOLYBDOPTERIN_PROK_3"/>
    <property type="match status" value="1"/>
</dbReference>
<dbReference type="CDD" id="cd02794">
    <property type="entry name" value="MopB_CT_DmsA-EC"/>
    <property type="match status" value="1"/>
</dbReference>
<dbReference type="InterPro" id="IPR006656">
    <property type="entry name" value="Mopterin_OxRdtase"/>
</dbReference>
<keyword evidence="7" id="KW-0408">Iron</keyword>
<dbReference type="SMART" id="SM00926">
    <property type="entry name" value="Molybdop_Fe4S4"/>
    <property type="match status" value="1"/>
</dbReference>
<keyword evidence="8" id="KW-0411">Iron-sulfur</keyword>
<keyword evidence="4" id="KW-0479">Metal-binding</keyword>
<dbReference type="PANTHER" id="PTHR43742">
    <property type="entry name" value="TRIMETHYLAMINE-N-OXIDE REDUCTASE"/>
    <property type="match status" value="1"/>
</dbReference>
<comment type="cofactor">
    <cofactor evidence="1">
        <name>Mo-bis(molybdopterin guanine dinucleotide)</name>
        <dbReference type="ChEBI" id="CHEBI:60539"/>
    </cofactor>
</comment>
<dbReference type="PROSITE" id="PS51318">
    <property type="entry name" value="TAT"/>
    <property type="match status" value="1"/>
</dbReference>
<dbReference type="InterPro" id="IPR050612">
    <property type="entry name" value="Prok_Mopterin_Oxidored"/>
</dbReference>
<evidence type="ECO:0000256" key="5">
    <source>
        <dbReference type="ARBA" id="ARBA00022729"/>
    </source>
</evidence>
<feature type="domain" description="4Fe-4S Mo/W bis-MGD-type" evidence="9">
    <location>
        <begin position="52"/>
        <end position="113"/>
    </location>
</feature>
<comment type="similarity">
    <text evidence="2">Belongs to the prokaryotic molybdopterin-containing oxidoreductase family.</text>
</comment>
<dbReference type="Gene3D" id="3.40.50.12440">
    <property type="match status" value="1"/>
</dbReference>
<keyword evidence="3" id="KW-0500">Molybdenum</keyword>
<protein>
    <submittedName>
        <fullName evidence="10">Anaerobic dimethyl sulfoxide reductase subunit A</fullName>
        <ecNumber evidence="10">1.8.5.3</ecNumber>
    </submittedName>
</protein>
<dbReference type="NCBIfam" id="TIGR01409">
    <property type="entry name" value="TAT_signal_seq"/>
    <property type="match status" value="1"/>
</dbReference>
<dbReference type="InterPro" id="IPR009010">
    <property type="entry name" value="Asp_de-COase-like_dom_sf"/>
</dbReference>
<dbReference type="EC" id="1.8.5.3" evidence="10"/>
<dbReference type="Proteomes" id="UP001519289">
    <property type="component" value="Unassembled WGS sequence"/>
</dbReference>
<dbReference type="Pfam" id="PF01568">
    <property type="entry name" value="Molydop_binding"/>
    <property type="match status" value="1"/>
</dbReference>
<dbReference type="PANTHER" id="PTHR43742:SF3">
    <property type="entry name" value="DIMETHYL SULFOXIDE REDUCTASE DMSA"/>
    <property type="match status" value="1"/>
</dbReference>
<evidence type="ECO:0000256" key="8">
    <source>
        <dbReference type="ARBA" id="ARBA00023014"/>
    </source>
</evidence>
<reference evidence="10 11" key="1">
    <citation type="submission" date="2021-03" db="EMBL/GenBank/DDBJ databases">
        <title>Genomic Encyclopedia of Type Strains, Phase IV (KMG-IV): sequencing the most valuable type-strain genomes for metagenomic binning, comparative biology and taxonomic classification.</title>
        <authorList>
            <person name="Goeker M."/>
        </authorList>
    </citation>
    <scope>NUCLEOTIDE SEQUENCE [LARGE SCALE GENOMIC DNA]</scope>
    <source>
        <strain evidence="10 11">DSM 27138</strain>
    </source>
</reference>
<dbReference type="RefSeq" id="WP_209467545.1">
    <property type="nucleotide sequence ID" value="NZ_JAGGLG010000028.1"/>
</dbReference>
<dbReference type="Gene3D" id="3.40.50.740">
    <property type="match status" value="1"/>
</dbReference>
<dbReference type="SUPFAM" id="SSF50692">
    <property type="entry name" value="ADC-like"/>
    <property type="match status" value="1"/>
</dbReference>
<evidence type="ECO:0000313" key="11">
    <source>
        <dbReference type="Proteomes" id="UP001519289"/>
    </source>
</evidence>
<proteinExistence type="inferred from homology"/>